<evidence type="ECO:0000256" key="4">
    <source>
        <dbReference type="ARBA" id="ARBA00036943"/>
    </source>
</evidence>
<dbReference type="Gene3D" id="3.30.2350.20">
    <property type="entry name" value="TruD, catalytic domain"/>
    <property type="match status" value="2"/>
</dbReference>
<dbReference type="PANTHER" id="PTHR13326">
    <property type="entry name" value="TRNA PSEUDOURIDINE SYNTHASE D"/>
    <property type="match status" value="1"/>
</dbReference>
<dbReference type="InterPro" id="IPR020103">
    <property type="entry name" value="PsdUridine_synth_cat_dom_sf"/>
</dbReference>
<dbReference type="GO" id="GO:0009982">
    <property type="term" value="F:pseudouridine synthase activity"/>
    <property type="evidence" value="ECO:0000318"/>
    <property type="project" value="GO_Central"/>
</dbReference>
<evidence type="ECO:0000256" key="1">
    <source>
        <dbReference type="ARBA" id="ARBA00007953"/>
    </source>
</evidence>
<protein>
    <recommendedName>
        <fullName evidence="6">TRUD domain-containing protein</fullName>
    </recommendedName>
</protein>
<dbReference type="HOGENOM" id="CLU_005281_0_1_1"/>
<dbReference type="Pfam" id="PF01142">
    <property type="entry name" value="TruD"/>
    <property type="match status" value="1"/>
</dbReference>
<dbReference type="InParanoid" id="E9GIP7"/>
<evidence type="ECO:0000313" key="8">
    <source>
        <dbReference type="Proteomes" id="UP000000305"/>
    </source>
</evidence>
<dbReference type="eggNOG" id="KOG2339">
    <property type="taxonomic scope" value="Eukaryota"/>
</dbReference>
<evidence type="ECO:0000256" key="5">
    <source>
        <dbReference type="SAM" id="MobiDB-lite"/>
    </source>
</evidence>
<keyword evidence="2" id="KW-0819">tRNA processing</keyword>
<dbReference type="KEGG" id="dpx:DAPPUDRAFT_318406"/>
<dbReference type="Proteomes" id="UP000000305">
    <property type="component" value="Unassembled WGS sequence"/>
</dbReference>
<comment type="catalytic activity">
    <reaction evidence="4">
        <text>a uridine in tRNA = a pseudouridine in tRNA</text>
        <dbReference type="Rhea" id="RHEA:54572"/>
        <dbReference type="Rhea" id="RHEA-COMP:13339"/>
        <dbReference type="Rhea" id="RHEA-COMP:13934"/>
        <dbReference type="ChEBI" id="CHEBI:65314"/>
        <dbReference type="ChEBI" id="CHEBI:65315"/>
    </reaction>
</comment>
<reference evidence="7 8" key="1">
    <citation type="journal article" date="2011" name="Science">
        <title>The ecoresponsive genome of Daphnia pulex.</title>
        <authorList>
            <person name="Colbourne J.K."/>
            <person name="Pfrender M.E."/>
            <person name="Gilbert D."/>
            <person name="Thomas W.K."/>
            <person name="Tucker A."/>
            <person name="Oakley T.H."/>
            <person name="Tokishita S."/>
            <person name="Aerts A."/>
            <person name="Arnold G.J."/>
            <person name="Basu M.K."/>
            <person name="Bauer D.J."/>
            <person name="Caceres C.E."/>
            <person name="Carmel L."/>
            <person name="Casola C."/>
            <person name="Choi J.H."/>
            <person name="Detter J.C."/>
            <person name="Dong Q."/>
            <person name="Dusheyko S."/>
            <person name="Eads B.D."/>
            <person name="Frohlich T."/>
            <person name="Geiler-Samerotte K.A."/>
            <person name="Gerlach D."/>
            <person name="Hatcher P."/>
            <person name="Jogdeo S."/>
            <person name="Krijgsveld J."/>
            <person name="Kriventseva E.V."/>
            <person name="Kultz D."/>
            <person name="Laforsch C."/>
            <person name="Lindquist E."/>
            <person name="Lopez J."/>
            <person name="Manak J.R."/>
            <person name="Muller J."/>
            <person name="Pangilinan J."/>
            <person name="Patwardhan R.P."/>
            <person name="Pitluck S."/>
            <person name="Pritham E.J."/>
            <person name="Rechtsteiner A."/>
            <person name="Rho M."/>
            <person name="Rogozin I.B."/>
            <person name="Sakarya O."/>
            <person name="Salamov A."/>
            <person name="Schaack S."/>
            <person name="Shapiro H."/>
            <person name="Shiga Y."/>
            <person name="Skalitzky C."/>
            <person name="Smith Z."/>
            <person name="Souvorov A."/>
            <person name="Sung W."/>
            <person name="Tang Z."/>
            <person name="Tsuchiya D."/>
            <person name="Tu H."/>
            <person name="Vos H."/>
            <person name="Wang M."/>
            <person name="Wolf Y.I."/>
            <person name="Yamagata H."/>
            <person name="Yamada T."/>
            <person name="Ye Y."/>
            <person name="Shaw J.R."/>
            <person name="Andrews J."/>
            <person name="Crease T.J."/>
            <person name="Tang H."/>
            <person name="Lucas S.M."/>
            <person name="Robertson H.M."/>
            <person name="Bork P."/>
            <person name="Koonin E.V."/>
            <person name="Zdobnov E.M."/>
            <person name="Grigoriev I.V."/>
            <person name="Lynch M."/>
            <person name="Boore J.L."/>
        </authorList>
    </citation>
    <scope>NUCLEOTIDE SEQUENCE [LARGE SCALE GENOMIC DNA]</scope>
</reference>
<dbReference type="FunFam" id="3.30.2350.20:FF:000033">
    <property type="entry name" value="Uncharacterized protein"/>
    <property type="match status" value="1"/>
</dbReference>
<dbReference type="FunFam" id="3.30.2350.20:FF:000022">
    <property type="entry name" value="GM25058"/>
    <property type="match status" value="1"/>
</dbReference>
<dbReference type="STRING" id="6669.E9GIP7"/>
<keyword evidence="3" id="KW-0413">Isomerase</keyword>
<feature type="region of interest" description="Disordered" evidence="5">
    <location>
        <begin position="33"/>
        <end position="97"/>
    </location>
</feature>
<dbReference type="PANTHER" id="PTHR13326:SF31">
    <property type="entry name" value="PSEUDOURIDYLATE SYNTHASE 7 HOMOLOG"/>
    <property type="match status" value="1"/>
</dbReference>
<keyword evidence="8" id="KW-1185">Reference proteome</keyword>
<evidence type="ECO:0000313" key="7">
    <source>
        <dbReference type="EMBL" id="EFX80694.1"/>
    </source>
</evidence>
<accession>E9GIP7</accession>
<dbReference type="GO" id="GO:0008033">
    <property type="term" value="P:tRNA processing"/>
    <property type="evidence" value="ECO:0007669"/>
    <property type="project" value="UniProtKB-KW"/>
</dbReference>
<comment type="similarity">
    <text evidence="1">Belongs to the pseudouridine synthase TruD family.</text>
</comment>
<dbReference type="PROSITE" id="PS50984">
    <property type="entry name" value="TRUD"/>
    <property type="match status" value="1"/>
</dbReference>
<dbReference type="CDD" id="cd02576">
    <property type="entry name" value="PseudoU_synth_ScPUS7"/>
    <property type="match status" value="1"/>
</dbReference>
<name>E9GIP7_DAPPU</name>
<feature type="compositionally biased region" description="Basic and acidic residues" evidence="5">
    <location>
        <begin position="37"/>
        <end position="53"/>
    </location>
</feature>
<dbReference type="OrthoDB" id="447290at2759"/>
<feature type="compositionally biased region" description="Basic and acidic residues" evidence="5">
    <location>
        <begin position="67"/>
        <end position="82"/>
    </location>
</feature>
<dbReference type="GO" id="GO:0001522">
    <property type="term" value="P:pseudouridine synthesis"/>
    <property type="evidence" value="ECO:0000318"/>
    <property type="project" value="GO_Central"/>
</dbReference>
<evidence type="ECO:0000256" key="2">
    <source>
        <dbReference type="ARBA" id="ARBA00022694"/>
    </source>
</evidence>
<dbReference type="EMBL" id="GL732546">
    <property type="protein sequence ID" value="EFX80694.1"/>
    <property type="molecule type" value="Genomic_DNA"/>
</dbReference>
<dbReference type="InterPro" id="IPR011760">
    <property type="entry name" value="PsdUridine_synth_TruD_insert"/>
</dbReference>
<evidence type="ECO:0000256" key="3">
    <source>
        <dbReference type="ARBA" id="ARBA00023235"/>
    </source>
</evidence>
<dbReference type="InterPro" id="IPR042214">
    <property type="entry name" value="TruD_catalytic"/>
</dbReference>
<dbReference type="GO" id="GO:0005634">
    <property type="term" value="C:nucleus"/>
    <property type="evidence" value="ECO:0000318"/>
    <property type="project" value="GO_Central"/>
</dbReference>
<dbReference type="PhylomeDB" id="E9GIP7"/>
<dbReference type="GO" id="GO:0003723">
    <property type="term" value="F:RNA binding"/>
    <property type="evidence" value="ECO:0007669"/>
    <property type="project" value="InterPro"/>
</dbReference>
<gene>
    <name evidence="7" type="ORF">DAPPUDRAFT_318406</name>
</gene>
<feature type="compositionally biased region" description="Basic residues" evidence="5">
    <location>
        <begin position="749"/>
        <end position="761"/>
    </location>
</feature>
<sequence length="761" mass="87108">MEEQECEIVFVSNKSQKKKENILEALAKYKLKQQEQQQHDAIKMKAGSSKENETINDSRPLPVKSKVSKETSEEEKGQEISLKKQSSAKSLGKSQITEVNKEQYNPLPWQYDENQRNRLQLEYVQHLAKSENKTYMKNDFEISITEYISQGKGFSADVNQSYLDFQVHEISLDGSVVYLTMMKNPLFKPNTCDGKFVITYDLLNNIDAMLKSNEEIKTIEIDITEMEEIDRINLRKILKENENYYVHEPVSVCGKLILKICEMHDERHPQNGSFDYIQFVLYAEKISTKTAIRNMAETLRKSSKCFMTAENKFARSTSQLVTMKSEDSIGLCLASLQNTSIGIGNFSFVPQPLQLGDLKGNHFNIALRKVIGNKGQIEASLRSLKDNGFINYYDNNHFGFIRDVPKHLIGKQLLLKQWQEAIDLILQPSELKSTGDYLSNLTLACIEYKFSRLVHKTFDETHHIKLNNSFKAKLLSSIKIHGENLAVAVNDISLELRVSFVRAYQCFLWNTIVSKRIAKFGAKLIVGDLVYASGDSGRRDYNGQQNQREVLFIDQNNIHNYTIYDAVLPLPGCNITYPANEVADWYKDLLSADGLLEKDFNLSLNTYGINGAYRPVVLRPSDLKWKFVHYDNPDQKLIPSDLDRLQQVEFPSVSSQELEGVYLGLVLEFSLPAFAWGTMALREILKMDMTAELRKSSKGFHSKKTKLKKQVRLNKVCFRQEHPSPATISTTTISNKQSARGTTEEEKKRKAVHRRSTSIRN</sequence>
<organism evidence="7 8">
    <name type="scientific">Daphnia pulex</name>
    <name type="common">Water flea</name>
    <dbReference type="NCBI Taxonomy" id="6669"/>
    <lineage>
        <taxon>Eukaryota</taxon>
        <taxon>Metazoa</taxon>
        <taxon>Ecdysozoa</taxon>
        <taxon>Arthropoda</taxon>
        <taxon>Crustacea</taxon>
        <taxon>Branchiopoda</taxon>
        <taxon>Diplostraca</taxon>
        <taxon>Cladocera</taxon>
        <taxon>Anomopoda</taxon>
        <taxon>Daphniidae</taxon>
        <taxon>Daphnia</taxon>
    </lineage>
</organism>
<dbReference type="SUPFAM" id="SSF55120">
    <property type="entry name" value="Pseudouridine synthase"/>
    <property type="match status" value="1"/>
</dbReference>
<proteinExistence type="inferred from homology"/>
<evidence type="ECO:0000259" key="6">
    <source>
        <dbReference type="PROSITE" id="PS50984"/>
    </source>
</evidence>
<feature type="region of interest" description="Disordered" evidence="5">
    <location>
        <begin position="724"/>
        <end position="761"/>
    </location>
</feature>
<feature type="compositionally biased region" description="Polar residues" evidence="5">
    <location>
        <begin position="83"/>
        <end position="97"/>
    </location>
</feature>
<feature type="domain" description="TRUD" evidence="6">
    <location>
        <begin position="388"/>
        <end position="619"/>
    </location>
</feature>
<dbReference type="AlphaFoldDB" id="E9GIP7"/>
<dbReference type="InterPro" id="IPR001656">
    <property type="entry name" value="PsdUridine_synth_TruD"/>
</dbReference>
<dbReference type="FunCoup" id="E9GIP7">
    <property type="interactions" value="1730"/>
</dbReference>